<dbReference type="SUPFAM" id="SSF52540">
    <property type="entry name" value="P-loop containing nucleoside triphosphate hydrolases"/>
    <property type="match status" value="1"/>
</dbReference>
<keyword evidence="1 9" id="KW-0547">Nucleotide-binding</keyword>
<evidence type="ECO:0000313" key="12">
    <source>
        <dbReference type="Proteomes" id="UP000605259"/>
    </source>
</evidence>
<dbReference type="InterPro" id="IPR014017">
    <property type="entry name" value="DNA_helicase_UvrD-like_C"/>
</dbReference>
<comment type="caution">
    <text evidence="11">The sequence shown here is derived from an EMBL/GenBank/DDBJ whole genome shotgun (WGS) entry which is preliminary data.</text>
</comment>
<keyword evidence="4 9" id="KW-0067">ATP-binding</keyword>
<dbReference type="GO" id="GO:0000725">
    <property type="term" value="P:recombinational repair"/>
    <property type="evidence" value="ECO:0007669"/>
    <property type="project" value="TreeGrafter"/>
</dbReference>
<name>A0A917AMQ6_9BACI</name>
<evidence type="ECO:0000259" key="10">
    <source>
        <dbReference type="PROSITE" id="PS51198"/>
    </source>
</evidence>
<dbReference type="GO" id="GO:0003677">
    <property type="term" value="F:DNA binding"/>
    <property type="evidence" value="ECO:0007669"/>
    <property type="project" value="InterPro"/>
</dbReference>
<evidence type="ECO:0000256" key="5">
    <source>
        <dbReference type="ARBA" id="ARBA00023235"/>
    </source>
</evidence>
<dbReference type="Pfam" id="PF13538">
    <property type="entry name" value="UvrD_C_2"/>
    <property type="match status" value="1"/>
</dbReference>
<dbReference type="InterPro" id="IPR027417">
    <property type="entry name" value="P-loop_NTPase"/>
</dbReference>
<dbReference type="PANTHER" id="PTHR11070">
    <property type="entry name" value="UVRD / RECB / PCRA DNA HELICASE FAMILY MEMBER"/>
    <property type="match status" value="1"/>
</dbReference>
<evidence type="ECO:0000256" key="9">
    <source>
        <dbReference type="PROSITE-ProRule" id="PRU00560"/>
    </source>
</evidence>
<dbReference type="InterPro" id="IPR014016">
    <property type="entry name" value="UvrD-like_ATP-bd"/>
</dbReference>
<comment type="catalytic activity">
    <reaction evidence="6">
        <text>Couples ATP hydrolysis with the unwinding of duplex DNA by translocating in the 3'-5' direction.</text>
        <dbReference type="EC" id="5.6.2.4"/>
    </reaction>
</comment>
<dbReference type="EC" id="5.6.2.4" evidence="7"/>
<sequence length="697" mass="80580">MNIYDVEQEKLIETLQMIDEQLHSLEQVPVYYGEDLTEQVLESVRKNSRQRLRIAANESYFARLDFQEEHQKDSTPIYIGKVGVSDEETQQPLVIDWRAPVASMFYSFTGGDEMAFYDSPEGMVEGYVHLKRNIAIRKREIERVVDTYIKGSEDLSLSDDFLLYRLGENKDNKLKDIVSTIQAEQNDIIRAEKNAPLIIQGVAGSGKTTVALHRLAYLIYEYREQVKAERMIIFAPNSVFLDYISNVLPELGVGDIAQTTFQDWVIQLLDHSVSLRSSEKQLLQQFSIHQQKDEMQAGQLKGSLTFQRYIDESLTQFEQEILPMKDFEAWEFSILQASVIKEWMKEYEHYPLVKRRERVVARIKRWIEIELKEVGDANRRKQLKKQATSRLTSYLKSWPKVNAMTYYSSLMQKESLEKVLPVEVINETGKNCRKKEVMLEDLAPLAYIYFKLEGIQPSQKFHHVVIDEAQDFSPFQLAVLKDVTIGNSFTILGDLSQAIYNYYGIDDWNYFRSLFPQDVHYFELTRSYRSTMEIIYFANEVIKTANIPVSLATPVFRSGEAVKVMKADNQIESLLKEIRRLQQKDTKTIAIIGRTAAECATIYESMQEIGIEASLIESKNFTYTGGISIVPVYLAKGLEFDSVLVIDVDSLHYTKTVQDARLLYVACTRSLHELTLFYTDKMSPLIEQIDTSLYENK</sequence>
<feature type="binding site" evidence="9">
    <location>
        <begin position="201"/>
        <end position="208"/>
    </location>
    <ligand>
        <name>ATP</name>
        <dbReference type="ChEBI" id="CHEBI:30616"/>
    </ligand>
</feature>
<dbReference type="GO" id="GO:0005524">
    <property type="term" value="F:ATP binding"/>
    <property type="evidence" value="ECO:0007669"/>
    <property type="project" value="UniProtKB-UniRule"/>
</dbReference>
<dbReference type="EMBL" id="BMFK01000001">
    <property type="protein sequence ID" value="GGE62011.1"/>
    <property type="molecule type" value="Genomic_DNA"/>
</dbReference>
<dbReference type="InterPro" id="IPR027785">
    <property type="entry name" value="UvrD-like_helicase_C"/>
</dbReference>
<comment type="catalytic activity">
    <reaction evidence="8">
        <text>ATP + H2O = ADP + phosphate + H(+)</text>
        <dbReference type="Rhea" id="RHEA:13065"/>
        <dbReference type="ChEBI" id="CHEBI:15377"/>
        <dbReference type="ChEBI" id="CHEBI:15378"/>
        <dbReference type="ChEBI" id="CHEBI:30616"/>
        <dbReference type="ChEBI" id="CHEBI:43474"/>
        <dbReference type="ChEBI" id="CHEBI:456216"/>
        <dbReference type="EC" id="5.6.2.4"/>
    </reaction>
</comment>
<dbReference type="AlphaFoldDB" id="A0A917AMQ6"/>
<evidence type="ECO:0000256" key="6">
    <source>
        <dbReference type="ARBA" id="ARBA00034617"/>
    </source>
</evidence>
<organism evidence="11 12">
    <name type="scientific">Priestia taiwanensis</name>
    <dbReference type="NCBI Taxonomy" id="1347902"/>
    <lineage>
        <taxon>Bacteria</taxon>
        <taxon>Bacillati</taxon>
        <taxon>Bacillota</taxon>
        <taxon>Bacilli</taxon>
        <taxon>Bacillales</taxon>
        <taxon>Bacillaceae</taxon>
        <taxon>Priestia</taxon>
    </lineage>
</organism>
<proteinExistence type="predicted"/>
<dbReference type="GO" id="GO:0043138">
    <property type="term" value="F:3'-5' DNA helicase activity"/>
    <property type="evidence" value="ECO:0007669"/>
    <property type="project" value="UniProtKB-EC"/>
</dbReference>
<keyword evidence="3 9" id="KW-0347">Helicase</keyword>
<keyword evidence="12" id="KW-1185">Reference proteome</keyword>
<evidence type="ECO:0000256" key="7">
    <source>
        <dbReference type="ARBA" id="ARBA00034808"/>
    </source>
</evidence>
<dbReference type="Pfam" id="PF13361">
    <property type="entry name" value="UvrD_C"/>
    <property type="match status" value="1"/>
</dbReference>
<reference evidence="11" key="2">
    <citation type="submission" date="2020-09" db="EMBL/GenBank/DDBJ databases">
        <authorList>
            <person name="Sun Q."/>
            <person name="Zhou Y."/>
        </authorList>
    </citation>
    <scope>NUCLEOTIDE SEQUENCE</scope>
    <source>
        <strain evidence="11">CGMCC 1.12698</strain>
    </source>
</reference>
<dbReference type="GO" id="GO:0016787">
    <property type="term" value="F:hydrolase activity"/>
    <property type="evidence" value="ECO:0007669"/>
    <property type="project" value="UniProtKB-UniRule"/>
</dbReference>
<protein>
    <recommendedName>
        <fullName evidence="7">DNA 3'-5' helicase</fullName>
        <ecNumber evidence="7">5.6.2.4</ecNumber>
    </recommendedName>
</protein>
<accession>A0A917AMQ6</accession>
<keyword evidence="5" id="KW-0413">Isomerase</keyword>
<feature type="domain" description="UvrD-like helicase ATP-binding" evidence="10">
    <location>
        <begin position="180"/>
        <end position="531"/>
    </location>
</feature>
<evidence type="ECO:0000256" key="8">
    <source>
        <dbReference type="ARBA" id="ARBA00048988"/>
    </source>
</evidence>
<dbReference type="Proteomes" id="UP000605259">
    <property type="component" value="Unassembled WGS sequence"/>
</dbReference>
<dbReference type="PANTHER" id="PTHR11070:SF17">
    <property type="entry name" value="DNA HELICASE IV"/>
    <property type="match status" value="1"/>
</dbReference>
<evidence type="ECO:0000256" key="2">
    <source>
        <dbReference type="ARBA" id="ARBA00022801"/>
    </source>
</evidence>
<dbReference type="Pfam" id="PF00580">
    <property type="entry name" value="UvrD-helicase"/>
    <property type="match status" value="1"/>
</dbReference>
<gene>
    <name evidence="11" type="primary">uvrD</name>
    <name evidence="11" type="ORF">GCM10007140_10320</name>
</gene>
<evidence type="ECO:0000313" key="11">
    <source>
        <dbReference type="EMBL" id="GGE62011.1"/>
    </source>
</evidence>
<keyword evidence="2 9" id="KW-0378">Hydrolase</keyword>
<dbReference type="GO" id="GO:0005829">
    <property type="term" value="C:cytosol"/>
    <property type="evidence" value="ECO:0007669"/>
    <property type="project" value="TreeGrafter"/>
</dbReference>
<dbReference type="InterPro" id="IPR000212">
    <property type="entry name" value="DNA_helicase_UvrD/REP"/>
</dbReference>
<evidence type="ECO:0000256" key="1">
    <source>
        <dbReference type="ARBA" id="ARBA00022741"/>
    </source>
</evidence>
<dbReference type="Gene3D" id="3.40.50.300">
    <property type="entry name" value="P-loop containing nucleotide triphosphate hydrolases"/>
    <property type="match status" value="2"/>
</dbReference>
<dbReference type="PROSITE" id="PS51198">
    <property type="entry name" value="UVRD_HELICASE_ATP_BIND"/>
    <property type="match status" value="1"/>
</dbReference>
<evidence type="ECO:0000256" key="4">
    <source>
        <dbReference type="ARBA" id="ARBA00022840"/>
    </source>
</evidence>
<reference evidence="11" key="1">
    <citation type="journal article" date="2014" name="Int. J. Syst. Evol. Microbiol.">
        <title>Complete genome sequence of Corynebacterium casei LMG S-19264T (=DSM 44701T), isolated from a smear-ripened cheese.</title>
        <authorList>
            <consortium name="US DOE Joint Genome Institute (JGI-PGF)"/>
            <person name="Walter F."/>
            <person name="Albersmeier A."/>
            <person name="Kalinowski J."/>
            <person name="Ruckert C."/>
        </authorList>
    </citation>
    <scope>NUCLEOTIDE SEQUENCE</scope>
    <source>
        <strain evidence="11">CGMCC 1.12698</strain>
    </source>
</reference>
<evidence type="ECO:0000256" key="3">
    <source>
        <dbReference type="ARBA" id="ARBA00022806"/>
    </source>
</evidence>